<dbReference type="Proteomes" id="UP000199589">
    <property type="component" value="Unassembled WGS sequence"/>
</dbReference>
<dbReference type="GO" id="GO:0003723">
    <property type="term" value="F:RNA binding"/>
    <property type="evidence" value="ECO:0007669"/>
    <property type="project" value="UniProtKB-KW"/>
</dbReference>
<dbReference type="Pfam" id="PF13275">
    <property type="entry name" value="S4_2"/>
    <property type="match status" value="1"/>
</dbReference>
<dbReference type="AlphaFoldDB" id="A0A1I4BIU5"/>
<dbReference type="InterPro" id="IPR014330">
    <property type="entry name" value="RNA-bd_S4-rel_YaaA"/>
</dbReference>
<keyword evidence="3" id="KW-1185">Reference proteome</keyword>
<dbReference type="Gene3D" id="3.10.290.10">
    <property type="entry name" value="RNA-binding S4 domain"/>
    <property type="match status" value="1"/>
</dbReference>
<organism evidence="2 3">
    <name type="scientific">Marinilactibacillus piezotolerans</name>
    <dbReference type="NCBI Taxonomy" id="258723"/>
    <lineage>
        <taxon>Bacteria</taxon>
        <taxon>Bacillati</taxon>
        <taxon>Bacillota</taxon>
        <taxon>Bacilli</taxon>
        <taxon>Lactobacillales</taxon>
        <taxon>Carnobacteriaceae</taxon>
        <taxon>Marinilactibacillus</taxon>
    </lineage>
</organism>
<accession>A0A1I4BIU5</accession>
<dbReference type="SUPFAM" id="SSF55174">
    <property type="entry name" value="Alpha-L RNA-binding motif"/>
    <property type="match status" value="1"/>
</dbReference>
<evidence type="ECO:0000256" key="1">
    <source>
        <dbReference type="PROSITE-ProRule" id="PRU00182"/>
    </source>
</evidence>
<dbReference type="NCBIfam" id="TIGR02988">
    <property type="entry name" value="YaaA_near_RecF"/>
    <property type="match status" value="1"/>
</dbReference>
<dbReference type="STRING" id="258723.GCA_900169305_01658"/>
<gene>
    <name evidence="2" type="ORF">SAMN04488569_10723</name>
</gene>
<keyword evidence="1" id="KW-0694">RNA-binding</keyword>
<dbReference type="PROSITE" id="PS50889">
    <property type="entry name" value="S4"/>
    <property type="match status" value="1"/>
</dbReference>
<evidence type="ECO:0000313" key="3">
    <source>
        <dbReference type="Proteomes" id="UP000199589"/>
    </source>
</evidence>
<proteinExistence type="predicted"/>
<dbReference type="InterPro" id="IPR036986">
    <property type="entry name" value="S4_RNA-bd_sf"/>
</dbReference>
<dbReference type="EMBL" id="FOSJ01000072">
    <property type="protein sequence ID" value="SFK67861.1"/>
    <property type="molecule type" value="Genomic_DNA"/>
</dbReference>
<protein>
    <submittedName>
        <fullName evidence="2">S4 domain protein YaaA</fullName>
    </submittedName>
</protein>
<reference evidence="3" key="1">
    <citation type="submission" date="2016-10" db="EMBL/GenBank/DDBJ databases">
        <authorList>
            <person name="Varghese N."/>
            <person name="Submissions S."/>
        </authorList>
    </citation>
    <scope>NUCLEOTIDE SEQUENCE [LARGE SCALE GENOMIC DNA]</scope>
    <source>
        <strain evidence="3">DSM 16108</strain>
    </source>
</reference>
<sequence length="78" mass="8660">MVNTPIQIEDAYITLGQFLKHANVISSGGMAKPFLEQFEVYVNGELENRRGKKLYNGSVVDIPEVGSFVVESLKQEDA</sequence>
<evidence type="ECO:0000313" key="2">
    <source>
        <dbReference type="EMBL" id="SFK67861.1"/>
    </source>
</evidence>
<name>A0A1I4BIU5_9LACT</name>